<dbReference type="EMBL" id="KL197722">
    <property type="protein sequence ID" value="KDQ56424.1"/>
    <property type="molecule type" value="Genomic_DNA"/>
</dbReference>
<feature type="region of interest" description="Disordered" evidence="1">
    <location>
        <begin position="197"/>
        <end position="250"/>
    </location>
</feature>
<feature type="compositionally biased region" description="Basic and acidic residues" evidence="1">
    <location>
        <begin position="415"/>
        <end position="427"/>
    </location>
</feature>
<organism evidence="2 3">
    <name type="scientific">Jaapia argillacea MUCL 33604</name>
    <dbReference type="NCBI Taxonomy" id="933084"/>
    <lineage>
        <taxon>Eukaryota</taxon>
        <taxon>Fungi</taxon>
        <taxon>Dikarya</taxon>
        <taxon>Basidiomycota</taxon>
        <taxon>Agaricomycotina</taxon>
        <taxon>Agaricomycetes</taxon>
        <taxon>Agaricomycetidae</taxon>
        <taxon>Jaapiales</taxon>
        <taxon>Jaapiaceae</taxon>
        <taxon>Jaapia</taxon>
    </lineage>
</organism>
<accession>A0A067PNS8</accession>
<feature type="compositionally biased region" description="Basic and acidic residues" evidence="1">
    <location>
        <begin position="558"/>
        <end position="577"/>
    </location>
</feature>
<dbReference type="HOGENOM" id="CLU_438074_0_0_1"/>
<reference evidence="3" key="1">
    <citation type="journal article" date="2014" name="Proc. Natl. Acad. Sci. U.S.A.">
        <title>Extensive sampling of basidiomycete genomes demonstrates inadequacy of the white-rot/brown-rot paradigm for wood decay fungi.</title>
        <authorList>
            <person name="Riley R."/>
            <person name="Salamov A.A."/>
            <person name="Brown D.W."/>
            <person name="Nagy L.G."/>
            <person name="Floudas D."/>
            <person name="Held B.W."/>
            <person name="Levasseur A."/>
            <person name="Lombard V."/>
            <person name="Morin E."/>
            <person name="Otillar R."/>
            <person name="Lindquist E.A."/>
            <person name="Sun H."/>
            <person name="LaButti K.M."/>
            <person name="Schmutz J."/>
            <person name="Jabbour D."/>
            <person name="Luo H."/>
            <person name="Baker S.E."/>
            <person name="Pisabarro A.G."/>
            <person name="Walton J.D."/>
            <person name="Blanchette R.A."/>
            <person name="Henrissat B."/>
            <person name="Martin F."/>
            <person name="Cullen D."/>
            <person name="Hibbett D.S."/>
            <person name="Grigoriev I.V."/>
        </authorList>
    </citation>
    <scope>NUCLEOTIDE SEQUENCE [LARGE SCALE GENOMIC DNA]</scope>
    <source>
        <strain evidence="3">MUCL 33604</strain>
    </source>
</reference>
<evidence type="ECO:0000313" key="3">
    <source>
        <dbReference type="Proteomes" id="UP000027265"/>
    </source>
</evidence>
<feature type="compositionally biased region" description="Low complexity" evidence="1">
    <location>
        <begin position="317"/>
        <end position="327"/>
    </location>
</feature>
<dbReference type="STRING" id="933084.A0A067PNS8"/>
<feature type="compositionally biased region" description="Low complexity" evidence="1">
    <location>
        <begin position="501"/>
        <end position="510"/>
    </location>
</feature>
<dbReference type="InParanoid" id="A0A067PNS8"/>
<feature type="region of interest" description="Disordered" evidence="1">
    <location>
        <begin position="415"/>
        <end position="448"/>
    </location>
</feature>
<name>A0A067PNS8_9AGAM</name>
<gene>
    <name evidence="2" type="ORF">JAAARDRAFT_36584</name>
</gene>
<proteinExistence type="predicted"/>
<evidence type="ECO:0000256" key="1">
    <source>
        <dbReference type="SAM" id="MobiDB-lite"/>
    </source>
</evidence>
<feature type="compositionally biased region" description="Basic and acidic residues" evidence="1">
    <location>
        <begin position="62"/>
        <end position="78"/>
    </location>
</feature>
<dbReference type="OrthoDB" id="2943086at2759"/>
<dbReference type="Proteomes" id="UP000027265">
    <property type="component" value="Unassembled WGS sequence"/>
</dbReference>
<keyword evidence="3" id="KW-1185">Reference proteome</keyword>
<feature type="region of interest" description="Disordered" evidence="1">
    <location>
        <begin position="59"/>
        <end position="78"/>
    </location>
</feature>
<evidence type="ECO:0000313" key="2">
    <source>
        <dbReference type="EMBL" id="KDQ56424.1"/>
    </source>
</evidence>
<protein>
    <submittedName>
        <fullName evidence="2">Uncharacterized protein</fullName>
    </submittedName>
</protein>
<feature type="compositionally biased region" description="Low complexity" evidence="1">
    <location>
        <begin position="197"/>
        <end position="245"/>
    </location>
</feature>
<dbReference type="AlphaFoldDB" id="A0A067PNS8"/>
<feature type="compositionally biased region" description="Low complexity" evidence="1">
    <location>
        <begin position="339"/>
        <end position="360"/>
    </location>
</feature>
<sequence length="731" mass="78649">MSSTTPQGEGDIDDGWEVVHKGAWWSTSYRSIAWPPPEGLKRLISQSRAAYSKLSLLLSPRQKHEDPDTETDRETATRHMDKEQEVAVDLELNKDLVGVKDAEQVLKLYEAIVGFYDIDDDESVAVDAEPHSVRASFEDEIEAVDPSVLRKRWVEQVDEALGGILTLLFEDQLPIPPSEDTVEETLRNSSFSSLWDLSLTPPSSPRQSPSRTKWQDLSSSSTSLDSPSSIIDLTDSSDTSIDSLPPRTPPQRKLYADIVVDLAEEARAAYHKRRGIRIFTPSPPKPLNASASSFVPASSTPFTFSFPTLNDPPSPSWPSSTSPSPSSLNDFHFPSLTPSTSASRSNKDSSSSSSSTRASSLPPTLQKDENGFYTQVPIATSSTSLPTAASSEASPKRHASLSSFPSFLMDEVDKTPKKSLRTRDLVDQMKSTPAKGGRSRKSRNKSLQIDLDDPIEVVFTGDEDGEVVVDVDGDGWIRERGDDADGKTKRTRELVAALGAKSKGGSAVKGTSEKKDKATLMKKGSSSKDGDSGLPKPSARARSPKKPPLASHGSGSGSDKHTKPTHTKRDSTIKEDGWIDGPSIPHAQPSHRTPNVNYPHPRHQSTASMSSIPSTPASAIATFAPPVSVPVPVPLMLVPPPYFPGIPPPPGFSPYSHPPPPPHPHFGPPGAYIQPPPSMYMGVYPSGPFASPLSPQYNGLGAAGAGNLYSDMSSLSSKVITGAAGIRHVPW</sequence>
<feature type="region of interest" description="Disordered" evidence="1">
    <location>
        <begin position="501"/>
        <end position="613"/>
    </location>
</feature>
<feature type="region of interest" description="Disordered" evidence="1">
    <location>
        <begin position="306"/>
        <end position="369"/>
    </location>
</feature>